<keyword evidence="4" id="KW-0804">Transcription</keyword>
<evidence type="ECO:0000256" key="2">
    <source>
        <dbReference type="ARBA" id="ARBA00023015"/>
    </source>
</evidence>
<proteinExistence type="predicted"/>
<dbReference type="AlphaFoldDB" id="A0A6N9YMP1"/>
<dbReference type="Gene3D" id="1.10.260.40">
    <property type="entry name" value="lambda repressor-like DNA-binding domains"/>
    <property type="match status" value="1"/>
</dbReference>
<dbReference type="SMART" id="SM00354">
    <property type="entry name" value="HTH_LACI"/>
    <property type="match status" value="1"/>
</dbReference>
<dbReference type="SUPFAM" id="SSF53822">
    <property type="entry name" value="Periplasmic binding protein-like I"/>
    <property type="match status" value="1"/>
</dbReference>
<feature type="domain" description="HTH cro/C1-type" evidence="6">
    <location>
        <begin position="11"/>
        <end position="35"/>
    </location>
</feature>
<evidence type="ECO:0000256" key="3">
    <source>
        <dbReference type="ARBA" id="ARBA00023125"/>
    </source>
</evidence>
<dbReference type="GO" id="GO:0000976">
    <property type="term" value="F:transcription cis-regulatory region binding"/>
    <property type="evidence" value="ECO:0007669"/>
    <property type="project" value="TreeGrafter"/>
</dbReference>
<evidence type="ECO:0000256" key="4">
    <source>
        <dbReference type="ARBA" id="ARBA00023163"/>
    </source>
</evidence>
<name>A0A6N9YMP1_9ACTN</name>
<gene>
    <name evidence="7" type="ORF">G1H11_13360</name>
</gene>
<evidence type="ECO:0000313" key="7">
    <source>
        <dbReference type="EMBL" id="NED96296.1"/>
    </source>
</evidence>
<evidence type="ECO:0000313" key="8">
    <source>
        <dbReference type="Proteomes" id="UP000469185"/>
    </source>
</evidence>
<sequence>MPIKHRRQAPTQSDVARLAGVSQATVSAVVNGRAEGHRIPADTERRVREAVRELGYVANPAARSLKSKRNRLIGVHTFESVFPISSRDFYHEFLIGVEEQAVAEGHDLVLFTSTEDPDGKRQLYRDGINRLNVADGSVLLGVTHKPSDLARLAAEGYPFVHVGRRDVPGAEIAWVGADYRSGTEALVASLAGLGHRRVAYLGTSHRMEAQIDREDGYLAGCASMGIPPMPVFMKVQDLTPEWFDVTLAGGVTAFLAGAEAQADRIAELARARGLAVPSDVSVAVLVGTVGGPEVGRSWSALGIPRNDMGRAAVRLLVEMLTEPDIARDDQVLLPCTQPDHSTIAEAAR</sequence>
<dbReference type="PANTHER" id="PTHR30146">
    <property type="entry name" value="LACI-RELATED TRANSCRIPTIONAL REPRESSOR"/>
    <property type="match status" value="1"/>
</dbReference>
<evidence type="ECO:0000259" key="5">
    <source>
        <dbReference type="PROSITE" id="PS50932"/>
    </source>
</evidence>
<evidence type="ECO:0000256" key="1">
    <source>
        <dbReference type="ARBA" id="ARBA00022491"/>
    </source>
</evidence>
<dbReference type="SUPFAM" id="SSF47413">
    <property type="entry name" value="lambda repressor-like DNA-binding domains"/>
    <property type="match status" value="1"/>
</dbReference>
<accession>A0A6N9YMP1</accession>
<keyword evidence="8" id="KW-1185">Reference proteome</keyword>
<dbReference type="Pfam" id="PF13377">
    <property type="entry name" value="Peripla_BP_3"/>
    <property type="match status" value="1"/>
</dbReference>
<dbReference type="EMBL" id="JAAGOB010000006">
    <property type="protein sequence ID" value="NED96296.1"/>
    <property type="molecule type" value="Genomic_DNA"/>
</dbReference>
<comment type="caution">
    <text evidence="7">The sequence shown here is derived from an EMBL/GenBank/DDBJ whole genome shotgun (WGS) entry which is preliminary data.</text>
</comment>
<dbReference type="InterPro" id="IPR000843">
    <property type="entry name" value="HTH_LacI"/>
</dbReference>
<dbReference type="PANTHER" id="PTHR30146:SF148">
    <property type="entry name" value="HTH-TYPE TRANSCRIPTIONAL REPRESSOR PURR-RELATED"/>
    <property type="match status" value="1"/>
</dbReference>
<dbReference type="CDD" id="cd01392">
    <property type="entry name" value="HTH_LacI"/>
    <property type="match status" value="1"/>
</dbReference>
<dbReference type="InterPro" id="IPR001387">
    <property type="entry name" value="Cro/C1-type_HTH"/>
</dbReference>
<dbReference type="RefSeq" id="WP_163819061.1">
    <property type="nucleotide sequence ID" value="NZ_JAAGOB010000006.1"/>
</dbReference>
<dbReference type="Proteomes" id="UP000469185">
    <property type="component" value="Unassembled WGS sequence"/>
</dbReference>
<dbReference type="Pfam" id="PF00356">
    <property type="entry name" value="LacI"/>
    <property type="match status" value="1"/>
</dbReference>
<organism evidence="7 8">
    <name type="scientific">Phytoactinopolyspora alkaliphila</name>
    <dbReference type="NCBI Taxonomy" id="1783498"/>
    <lineage>
        <taxon>Bacteria</taxon>
        <taxon>Bacillati</taxon>
        <taxon>Actinomycetota</taxon>
        <taxon>Actinomycetes</taxon>
        <taxon>Jiangellales</taxon>
        <taxon>Jiangellaceae</taxon>
        <taxon>Phytoactinopolyspora</taxon>
    </lineage>
</organism>
<evidence type="ECO:0000259" key="6">
    <source>
        <dbReference type="PROSITE" id="PS50943"/>
    </source>
</evidence>
<dbReference type="PROSITE" id="PS50943">
    <property type="entry name" value="HTH_CROC1"/>
    <property type="match status" value="1"/>
</dbReference>
<keyword evidence="3" id="KW-0238">DNA-binding</keyword>
<dbReference type="GO" id="GO:0003700">
    <property type="term" value="F:DNA-binding transcription factor activity"/>
    <property type="evidence" value="ECO:0007669"/>
    <property type="project" value="TreeGrafter"/>
</dbReference>
<dbReference type="CDD" id="cd06267">
    <property type="entry name" value="PBP1_LacI_sugar_binding-like"/>
    <property type="match status" value="1"/>
</dbReference>
<dbReference type="InterPro" id="IPR028082">
    <property type="entry name" value="Peripla_BP_I"/>
</dbReference>
<protein>
    <submittedName>
        <fullName evidence="7">LacI family transcriptional regulator</fullName>
    </submittedName>
</protein>
<dbReference type="PROSITE" id="PS50932">
    <property type="entry name" value="HTH_LACI_2"/>
    <property type="match status" value="1"/>
</dbReference>
<feature type="domain" description="HTH lacI-type" evidence="5">
    <location>
        <begin position="10"/>
        <end position="67"/>
    </location>
</feature>
<keyword evidence="1" id="KW-0678">Repressor</keyword>
<reference evidence="7 8" key="1">
    <citation type="submission" date="2020-02" db="EMBL/GenBank/DDBJ databases">
        <authorList>
            <person name="Li X.-J."/>
            <person name="Feng X.-M."/>
        </authorList>
    </citation>
    <scope>NUCLEOTIDE SEQUENCE [LARGE SCALE GENOMIC DNA]</scope>
    <source>
        <strain evidence="7 8">CGMCC 4.7225</strain>
    </source>
</reference>
<keyword evidence="2" id="KW-0805">Transcription regulation</keyword>
<dbReference type="Gene3D" id="3.40.50.2300">
    <property type="match status" value="2"/>
</dbReference>
<dbReference type="InterPro" id="IPR046335">
    <property type="entry name" value="LacI/GalR-like_sensor"/>
</dbReference>
<dbReference type="InterPro" id="IPR010982">
    <property type="entry name" value="Lambda_DNA-bd_dom_sf"/>
</dbReference>